<evidence type="ECO:0000256" key="1">
    <source>
        <dbReference type="SAM" id="MobiDB-lite"/>
    </source>
</evidence>
<proteinExistence type="predicted"/>
<sequence length="161" mass="18404">MIEDKKKGKGERQKKTNAIKKNKKAEKANVPLKKEDLTDEQFDHVPLIQLKTLIPKIPKKGLANRVPRKKWAKFPKVDEFQSTAKNLLQQVVPGEGLEVVRDLVVDDDAEVGMEVNLEVISSEYDGGLLEWKKGDKKDNEDEKEVEEKESREEQPQVAEDD</sequence>
<evidence type="ECO:0000313" key="2">
    <source>
        <dbReference type="EMBL" id="KAF6151520.1"/>
    </source>
</evidence>
<keyword evidence="3" id="KW-1185">Reference proteome</keyword>
<dbReference type="Proteomes" id="UP000541444">
    <property type="component" value="Unassembled WGS sequence"/>
</dbReference>
<feature type="region of interest" description="Disordered" evidence="1">
    <location>
        <begin position="130"/>
        <end position="161"/>
    </location>
</feature>
<protein>
    <submittedName>
        <fullName evidence="2">Uncharacterized protein</fullName>
    </submittedName>
</protein>
<feature type="compositionally biased region" description="Basic residues" evidence="1">
    <location>
        <begin position="15"/>
        <end position="24"/>
    </location>
</feature>
<reference evidence="2 3" key="1">
    <citation type="journal article" date="2020" name="IScience">
        <title>Genome Sequencing of the Endangered Kingdonia uniflora (Circaeasteraceae, Ranunculales) Reveals Potential Mechanisms of Evolutionary Specialization.</title>
        <authorList>
            <person name="Sun Y."/>
            <person name="Deng T."/>
            <person name="Zhang A."/>
            <person name="Moore M.J."/>
            <person name="Landis J.B."/>
            <person name="Lin N."/>
            <person name="Zhang H."/>
            <person name="Zhang X."/>
            <person name="Huang J."/>
            <person name="Zhang X."/>
            <person name="Sun H."/>
            <person name="Wang H."/>
        </authorList>
    </citation>
    <scope>NUCLEOTIDE SEQUENCE [LARGE SCALE GENOMIC DNA]</scope>
    <source>
        <strain evidence="2">TB1705</strain>
        <tissue evidence="2">Leaf</tissue>
    </source>
</reference>
<feature type="compositionally biased region" description="Basic and acidic residues" evidence="1">
    <location>
        <begin position="1"/>
        <end position="14"/>
    </location>
</feature>
<organism evidence="2 3">
    <name type="scientific">Kingdonia uniflora</name>
    <dbReference type="NCBI Taxonomy" id="39325"/>
    <lineage>
        <taxon>Eukaryota</taxon>
        <taxon>Viridiplantae</taxon>
        <taxon>Streptophyta</taxon>
        <taxon>Embryophyta</taxon>
        <taxon>Tracheophyta</taxon>
        <taxon>Spermatophyta</taxon>
        <taxon>Magnoliopsida</taxon>
        <taxon>Ranunculales</taxon>
        <taxon>Circaeasteraceae</taxon>
        <taxon>Kingdonia</taxon>
    </lineage>
</organism>
<dbReference type="AlphaFoldDB" id="A0A7J7M9R5"/>
<name>A0A7J7M9R5_9MAGN</name>
<evidence type="ECO:0000313" key="3">
    <source>
        <dbReference type="Proteomes" id="UP000541444"/>
    </source>
</evidence>
<comment type="caution">
    <text evidence="2">The sequence shown here is derived from an EMBL/GenBank/DDBJ whole genome shotgun (WGS) entry which is preliminary data.</text>
</comment>
<dbReference type="EMBL" id="JACGCM010001690">
    <property type="protein sequence ID" value="KAF6151520.1"/>
    <property type="molecule type" value="Genomic_DNA"/>
</dbReference>
<feature type="region of interest" description="Disordered" evidence="1">
    <location>
        <begin position="1"/>
        <end position="32"/>
    </location>
</feature>
<feature type="compositionally biased region" description="Basic and acidic residues" evidence="1">
    <location>
        <begin position="130"/>
        <end position="154"/>
    </location>
</feature>
<gene>
    <name evidence="2" type="ORF">GIB67_016332</name>
</gene>
<accession>A0A7J7M9R5</accession>